<feature type="compositionally biased region" description="Low complexity" evidence="5">
    <location>
        <begin position="362"/>
        <end position="383"/>
    </location>
</feature>
<dbReference type="InterPro" id="IPR004007">
    <property type="entry name" value="DhaL_dom"/>
</dbReference>
<dbReference type="Proteomes" id="UP001595923">
    <property type="component" value="Unassembled WGS sequence"/>
</dbReference>
<dbReference type="Pfam" id="PF02733">
    <property type="entry name" value="Dak1"/>
    <property type="match status" value="1"/>
</dbReference>
<dbReference type="GO" id="GO:0016301">
    <property type="term" value="F:kinase activity"/>
    <property type="evidence" value="ECO:0007669"/>
    <property type="project" value="UniProtKB-KW"/>
</dbReference>
<dbReference type="PROSITE" id="PS51481">
    <property type="entry name" value="DHAK"/>
    <property type="match status" value="1"/>
</dbReference>
<dbReference type="InterPro" id="IPR050861">
    <property type="entry name" value="Dihydroxyacetone_Kinase"/>
</dbReference>
<protein>
    <submittedName>
        <fullName evidence="8">Dihydroxyacetone kinase family protein</fullName>
    </submittedName>
</protein>
<evidence type="ECO:0000313" key="9">
    <source>
        <dbReference type="Proteomes" id="UP001595923"/>
    </source>
</evidence>
<evidence type="ECO:0000256" key="3">
    <source>
        <dbReference type="ARBA" id="ARBA00022777"/>
    </source>
</evidence>
<organism evidence="8 9">
    <name type="scientific">Nocardiopsis mangrovi</name>
    <dbReference type="NCBI Taxonomy" id="1179818"/>
    <lineage>
        <taxon>Bacteria</taxon>
        <taxon>Bacillati</taxon>
        <taxon>Actinomycetota</taxon>
        <taxon>Actinomycetes</taxon>
        <taxon>Streptosporangiales</taxon>
        <taxon>Nocardiopsidaceae</taxon>
        <taxon>Nocardiopsis</taxon>
    </lineage>
</organism>
<evidence type="ECO:0000259" key="6">
    <source>
        <dbReference type="PROSITE" id="PS51480"/>
    </source>
</evidence>
<keyword evidence="2" id="KW-0547">Nucleotide-binding</keyword>
<dbReference type="PROSITE" id="PS51480">
    <property type="entry name" value="DHAL"/>
    <property type="match status" value="1"/>
</dbReference>
<dbReference type="SUPFAM" id="SSF101473">
    <property type="entry name" value="DhaL-like"/>
    <property type="match status" value="1"/>
</dbReference>
<evidence type="ECO:0000256" key="5">
    <source>
        <dbReference type="SAM" id="MobiDB-lite"/>
    </source>
</evidence>
<dbReference type="NCBIfam" id="NF011049">
    <property type="entry name" value="PRK14479.1"/>
    <property type="match status" value="1"/>
</dbReference>
<evidence type="ECO:0000313" key="8">
    <source>
        <dbReference type="EMBL" id="MFC4564838.1"/>
    </source>
</evidence>
<dbReference type="Gene3D" id="3.40.50.10440">
    <property type="entry name" value="Dihydroxyacetone kinase, domain 1"/>
    <property type="match status" value="1"/>
</dbReference>
<dbReference type="PANTHER" id="PTHR28629:SF4">
    <property type="entry name" value="TRIOKINASE_FMN CYCLASE"/>
    <property type="match status" value="1"/>
</dbReference>
<dbReference type="Pfam" id="PF02734">
    <property type="entry name" value="Dak2"/>
    <property type="match status" value="1"/>
</dbReference>
<keyword evidence="3 8" id="KW-0418">Kinase</keyword>
<feature type="compositionally biased region" description="Gly residues" evidence="5">
    <location>
        <begin position="384"/>
        <end position="394"/>
    </location>
</feature>
<dbReference type="SMART" id="SM01120">
    <property type="entry name" value="Dak2"/>
    <property type="match status" value="1"/>
</dbReference>
<dbReference type="InterPro" id="IPR036117">
    <property type="entry name" value="DhaL_dom_sf"/>
</dbReference>
<dbReference type="SUPFAM" id="SSF82549">
    <property type="entry name" value="DAK1/DegV-like"/>
    <property type="match status" value="1"/>
</dbReference>
<feature type="domain" description="DhaK" evidence="7">
    <location>
        <begin position="26"/>
        <end position="349"/>
    </location>
</feature>
<evidence type="ECO:0000256" key="1">
    <source>
        <dbReference type="ARBA" id="ARBA00022679"/>
    </source>
</evidence>
<dbReference type="RefSeq" id="WP_378578334.1">
    <property type="nucleotide sequence ID" value="NZ_JBHSFQ010000029.1"/>
</dbReference>
<dbReference type="PANTHER" id="PTHR28629">
    <property type="entry name" value="TRIOKINASE/FMN CYCLASE"/>
    <property type="match status" value="1"/>
</dbReference>
<keyword evidence="9" id="KW-1185">Reference proteome</keyword>
<feature type="region of interest" description="Disordered" evidence="5">
    <location>
        <begin position="357"/>
        <end position="399"/>
    </location>
</feature>
<evidence type="ECO:0000259" key="7">
    <source>
        <dbReference type="PROSITE" id="PS51481"/>
    </source>
</evidence>
<gene>
    <name evidence="8" type="ORF">ACFO4E_23520</name>
</gene>
<sequence length="612" mass="62053">MNRPGARRHRPRNKGSAVALKKIINRADDFVDEVTESLLLAHPDRLRAATADRRALVRADAPVARRVGIVTGGGSGHLPLFLGYVGQGLATGVAVGNVFSSPSAEQIAAATRAADGGAGVLYLYGNYGGDVYNFDLAADIVGPEGIATATVLGTDDVLSAPAGRESGRRGVAGLFFAYKTAGAAAERGDDLERVRAIAQRTVDATRTMGVGLSPTILPAAGEPTFTLGDGEMEIGIGIHGEPGSHRGPLESADAITDRFLDGILAELRPVAGDRVAVLVNGLGATPLEELYLVYRRVHQVLGERGVAIHRRYIGEFATSLEMAGASLSVVRLDDELAELLDAPADSPFFTQGEVAPVAPRSQQATAPAPDPQAASAAGAEAGTAAGGANGGTNGGANVRRTGAHSALRELLIDVLPAMAAHTEELRGLDAKLGDGDLGITVSAGAEAVRAALAALPADAHPADVLRAAGAAFASANPSTFAALVGAGVLAAAGDLDGLGDTEQAGTGHAARITAAVTRRIRERGGAEPGDKTLVDVLLPVEAALAAEAEADGGPAAAAGAAVAAAERAVEETRGLASARGRAAWVGERGRGEYDPGSVAVLRFLQEVRARLG</sequence>
<evidence type="ECO:0000256" key="4">
    <source>
        <dbReference type="ARBA" id="ARBA00022840"/>
    </source>
</evidence>
<keyword evidence="4" id="KW-0067">ATP-binding</keyword>
<evidence type="ECO:0000256" key="2">
    <source>
        <dbReference type="ARBA" id="ARBA00022741"/>
    </source>
</evidence>
<accession>A0ABV9E5D8</accession>
<name>A0ABV9E5D8_9ACTN</name>
<dbReference type="Gene3D" id="1.25.40.340">
    <property type="match status" value="1"/>
</dbReference>
<reference evidence="9" key="1">
    <citation type="journal article" date="2019" name="Int. J. Syst. Evol. Microbiol.">
        <title>The Global Catalogue of Microorganisms (GCM) 10K type strain sequencing project: providing services to taxonomists for standard genome sequencing and annotation.</title>
        <authorList>
            <consortium name="The Broad Institute Genomics Platform"/>
            <consortium name="The Broad Institute Genome Sequencing Center for Infectious Disease"/>
            <person name="Wu L."/>
            <person name="Ma J."/>
        </authorList>
    </citation>
    <scope>NUCLEOTIDE SEQUENCE [LARGE SCALE GENOMIC DNA]</scope>
    <source>
        <strain evidence="9">XZYJ18</strain>
    </source>
</reference>
<feature type="domain" description="DhaL" evidence="6">
    <location>
        <begin position="405"/>
        <end position="609"/>
    </location>
</feature>
<dbReference type="Gene3D" id="3.30.1180.20">
    <property type="entry name" value="Dihydroxyacetone kinase, domain 2"/>
    <property type="match status" value="1"/>
</dbReference>
<comment type="caution">
    <text evidence="8">The sequence shown here is derived from an EMBL/GenBank/DDBJ whole genome shotgun (WGS) entry which is preliminary data.</text>
</comment>
<dbReference type="EMBL" id="JBHSFQ010000029">
    <property type="protein sequence ID" value="MFC4564838.1"/>
    <property type="molecule type" value="Genomic_DNA"/>
</dbReference>
<dbReference type="InterPro" id="IPR004006">
    <property type="entry name" value="DhaK_dom"/>
</dbReference>
<proteinExistence type="predicted"/>
<keyword evidence="1" id="KW-0808">Transferase</keyword>